<dbReference type="AlphaFoldDB" id="K5WYJ1"/>
<evidence type="ECO:0000313" key="1">
    <source>
        <dbReference type="EMBL" id="EKM55577.1"/>
    </source>
</evidence>
<evidence type="ECO:0000313" key="2">
    <source>
        <dbReference type="Proteomes" id="UP000008370"/>
    </source>
</evidence>
<gene>
    <name evidence="1" type="ORF">PHACADRAFT_256292</name>
</gene>
<protein>
    <submittedName>
        <fullName evidence="1">Uncharacterized protein</fullName>
    </submittedName>
</protein>
<dbReference type="OrthoDB" id="6270916at2759"/>
<dbReference type="EMBL" id="JH930472">
    <property type="protein sequence ID" value="EKM55577.1"/>
    <property type="molecule type" value="Genomic_DNA"/>
</dbReference>
<sequence>MALGSVVITLDHASESGEMEDFELHYLVSLYESYLSSGHLPVSSSLEDYLSENNLRAKDYLAYFDWNTLAFMASVVKLPPSSEAEGVDLSALLSVSQVGAAGLDDEPPYPYEMASLAHVRDRMGDALGLHHDAPARQLLVHLHHLGLLERHDARPALFEDAAADPESLQICFPLPFGFDITLEVETLVATIEACLSDHNLSLNEVGLLLLVRRFWPNGMLSDYSFRRLVKAILSWILSEVSQLF</sequence>
<keyword evidence="2" id="KW-1185">Reference proteome</keyword>
<accession>K5WYJ1</accession>
<dbReference type="STRING" id="650164.K5WYJ1"/>
<dbReference type="RefSeq" id="XP_007395900.1">
    <property type="nucleotide sequence ID" value="XM_007395838.1"/>
</dbReference>
<dbReference type="Proteomes" id="UP000008370">
    <property type="component" value="Unassembled WGS sequence"/>
</dbReference>
<organism evidence="1 2">
    <name type="scientific">Phanerochaete carnosa (strain HHB-10118-sp)</name>
    <name type="common">White-rot fungus</name>
    <name type="synonym">Peniophora carnosa</name>
    <dbReference type="NCBI Taxonomy" id="650164"/>
    <lineage>
        <taxon>Eukaryota</taxon>
        <taxon>Fungi</taxon>
        <taxon>Dikarya</taxon>
        <taxon>Basidiomycota</taxon>
        <taxon>Agaricomycotina</taxon>
        <taxon>Agaricomycetes</taxon>
        <taxon>Polyporales</taxon>
        <taxon>Phanerochaetaceae</taxon>
        <taxon>Phanerochaete</taxon>
    </lineage>
</organism>
<name>K5WYJ1_PHACS</name>
<dbReference type="InParanoid" id="K5WYJ1"/>
<dbReference type="KEGG" id="pco:PHACADRAFT_256292"/>
<dbReference type="HOGENOM" id="CLU_1138351_0_0_1"/>
<reference evidence="1 2" key="1">
    <citation type="journal article" date="2012" name="BMC Genomics">
        <title>Comparative genomics of the white-rot fungi, Phanerochaete carnosa and P. chrysosporium, to elucidate the genetic basis of the distinct wood types they colonize.</title>
        <authorList>
            <person name="Suzuki H."/>
            <person name="MacDonald J."/>
            <person name="Syed K."/>
            <person name="Salamov A."/>
            <person name="Hori C."/>
            <person name="Aerts A."/>
            <person name="Henrissat B."/>
            <person name="Wiebenga A."/>
            <person name="vanKuyk P.A."/>
            <person name="Barry K."/>
            <person name="Lindquist E."/>
            <person name="LaButti K."/>
            <person name="Lapidus A."/>
            <person name="Lucas S."/>
            <person name="Coutinho P."/>
            <person name="Gong Y."/>
            <person name="Samejima M."/>
            <person name="Mahadevan R."/>
            <person name="Abou-Zaid M."/>
            <person name="de Vries R.P."/>
            <person name="Igarashi K."/>
            <person name="Yadav J.S."/>
            <person name="Grigoriev I.V."/>
            <person name="Master E.R."/>
        </authorList>
    </citation>
    <scope>NUCLEOTIDE SEQUENCE [LARGE SCALE GENOMIC DNA]</scope>
    <source>
        <strain evidence="1 2">HHB-10118-sp</strain>
    </source>
</reference>
<dbReference type="GeneID" id="18916540"/>
<proteinExistence type="predicted"/>